<sequence>MRQLSILVPPPPLWLTILLNIIVLLFIIICFIVILCIKRRPFCVTPTESDLSQASSLRLKKGSPGKIVSRTQTTVKQGFSFKDHGDDIGTDMSGEERHLKPVEDNTALVFDPRLVAMNIQTAEQADEEPTQKRVVEEEEPTQKKTVSIAFIPQTQRQNETVPPSLRKSTEYDDTQRF</sequence>
<keyword evidence="2" id="KW-0472">Membrane</keyword>
<feature type="region of interest" description="Disordered" evidence="1">
    <location>
        <begin position="123"/>
        <end position="177"/>
    </location>
</feature>
<evidence type="ECO:0000256" key="2">
    <source>
        <dbReference type="SAM" id="Phobius"/>
    </source>
</evidence>
<proteinExistence type="predicted"/>
<evidence type="ECO:0000313" key="4">
    <source>
        <dbReference type="Proteomes" id="UP001331761"/>
    </source>
</evidence>
<feature type="compositionally biased region" description="Polar residues" evidence="1">
    <location>
        <begin position="152"/>
        <end position="161"/>
    </location>
</feature>
<dbReference type="AlphaFoldDB" id="A0AAN8FWZ1"/>
<keyword evidence="2" id="KW-1133">Transmembrane helix</keyword>
<reference evidence="3 4" key="1">
    <citation type="submission" date="2019-10" db="EMBL/GenBank/DDBJ databases">
        <title>Assembly and Annotation for the nematode Trichostrongylus colubriformis.</title>
        <authorList>
            <person name="Martin J."/>
        </authorList>
    </citation>
    <scope>NUCLEOTIDE SEQUENCE [LARGE SCALE GENOMIC DNA]</scope>
    <source>
        <strain evidence="3">G859</strain>
        <tissue evidence="3">Whole worm</tissue>
    </source>
</reference>
<keyword evidence="4" id="KW-1185">Reference proteome</keyword>
<comment type="caution">
    <text evidence="3">The sequence shown here is derived from an EMBL/GenBank/DDBJ whole genome shotgun (WGS) entry which is preliminary data.</text>
</comment>
<evidence type="ECO:0000256" key="1">
    <source>
        <dbReference type="SAM" id="MobiDB-lite"/>
    </source>
</evidence>
<feature type="compositionally biased region" description="Basic and acidic residues" evidence="1">
    <location>
        <begin position="167"/>
        <end position="177"/>
    </location>
</feature>
<dbReference type="Proteomes" id="UP001331761">
    <property type="component" value="Unassembled WGS sequence"/>
</dbReference>
<accession>A0AAN8FWZ1</accession>
<keyword evidence="2" id="KW-0812">Transmembrane</keyword>
<evidence type="ECO:0000313" key="3">
    <source>
        <dbReference type="EMBL" id="KAK5982490.1"/>
    </source>
</evidence>
<gene>
    <name evidence="3" type="ORF">GCK32_003706</name>
</gene>
<protein>
    <submittedName>
        <fullName evidence="3">Uncharacterized protein</fullName>
    </submittedName>
</protein>
<organism evidence="3 4">
    <name type="scientific">Trichostrongylus colubriformis</name>
    <name type="common">Black scour worm</name>
    <dbReference type="NCBI Taxonomy" id="6319"/>
    <lineage>
        <taxon>Eukaryota</taxon>
        <taxon>Metazoa</taxon>
        <taxon>Ecdysozoa</taxon>
        <taxon>Nematoda</taxon>
        <taxon>Chromadorea</taxon>
        <taxon>Rhabditida</taxon>
        <taxon>Rhabditina</taxon>
        <taxon>Rhabditomorpha</taxon>
        <taxon>Strongyloidea</taxon>
        <taxon>Trichostrongylidae</taxon>
        <taxon>Trichostrongylus</taxon>
    </lineage>
</organism>
<feature type="transmembrane region" description="Helical" evidence="2">
    <location>
        <begin position="12"/>
        <end position="37"/>
    </location>
</feature>
<name>A0AAN8FWZ1_TRICO</name>
<dbReference type="EMBL" id="WIXE01005053">
    <property type="protein sequence ID" value="KAK5982490.1"/>
    <property type="molecule type" value="Genomic_DNA"/>
</dbReference>